<evidence type="ECO:0000256" key="8">
    <source>
        <dbReference type="ARBA" id="ARBA00023242"/>
    </source>
</evidence>
<proteinExistence type="inferred from homology"/>
<evidence type="ECO:0000256" key="7">
    <source>
        <dbReference type="ARBA" id="ARBA00022884"/>
    </source>
</evidence>
<feature type="compositionally biased region" description="Acidic residues" evidence="9">
    <location>
        <begin position="338"/>
        <end position="354"/>
    </location>
</feature>
<evidence type="ECO:0000256" key="6">
    <source>
        <dbReference type="ARBA" id="ARBA00022553"/>
    </source>
</evidence>
<dbReference type="EMBL" id="JALJOT010000004">
    <property type="protein sequence ID" value="KAK9915559.1"/>
    <property type="molecule type" value="Genomic_DNA"/>
</dbReference>
<evidence type="ECO:0000256" key="1">
    <source>
        <dbReference type="ARBA" id="ARBA00004123"/>
    </source>
</evidence>
<sequence length="569" mass="60443">MSVAAAYAAGETFEAPVRATRIPHQPRARSARVPMQEDDFEDLPSVNDLDIAARAAAGAPDPVGPVLRQALGEEVEEDELLEPQAEAAPASVPDSLLHEGETNEETLELVEEDDEEEKEEAASSSDESMSESSEETSSSDSDFSEDDDDDAVMALGSNAPTLCVQLKVGEDETVKLVVKRDAYDPEELRAEIDRMEREGPDANAEEEDEVEAAKREAASALPEVEQLDVEITSEDKLLPVGNVSAIIGSIIVVQAPENGRAVTEGSVLCLSNRAPIGKVEEVFGPVMQPLYSLRYACGPTPPAELAVGAEMCSVERLTQYVLPEELYVKGYDAGEADAVSEEDADEFEFSDDEKEAAWKREQKALQPAKRKAQEAPQGRSGGRGGRHNGRHSNGSTDPRPGGRRGGRGRGGGRGGGRSEGGQRQGFQQNQHATQPMQGYAGPGPGSFVPGYGSFGASSYGPPQSAGPAYGAPQQQGYGPGQPDTYGSYDYPSQYGSYVDQYGQGLYGSNQYQGQPSYMPQQPQMHYGPPQPPGMQGAAPATDAYLGGGQSSGRGGPGRMQRGGRGRPPQ</sequence>
<name>A0ABR2YW57_9CHLO</name>
<feature type="compositionally biased region" description="Low complexity" evidence="9">
    <location>
        <begin position="459"/>
        <end position="482"/>
    </location>
</feature>
<evidence type="ECO:0000256" key="4">
    <source>
        <dbReference type="ARBA" id="ARBA00022517"/>
    </source>
</evidence>
<feature type="compositionally biased region" description="Low complexity" evidence="9">
    <location>
        <begin position="518"/>
        <end position="540"/>
    </location>
</feature>
<feature type="region of interest" description="Disordered" evidence="9">
    <location>
        <begin position="23"/>
        <end position="42"/>
    </location>
</feature>
<dbReference type="InterPro" id="IPR009000">
    <property type="entry name" value="Transl_B-barrel_sf"/>
</dbReference>
<comment type="similarity">
    <text evidence="2">Belongs to the NAF1 family.</text>
</comment>
<evidence type="ECO:0000313" key="10">
    <source>
        <dbReference type="EMBL" id="KAK9915559.1"/>
    </source>
</evidence>
<feature type="compositionally biased region" description="Polar residues" evidence="9">
    <location>
        <begin position="506"/>
        <end position="517"/>
    </location>
</feature>
<evidence type="ECO:0000313" key="11">
    <source>
        <dbReference type="Proteomes" id="UP001491310"/>
    </source>
</evidence>
<keyword evidence="5" id="KW-0698">rRNA processing</keyword>
<evidence type="ECO:0000256" key="9">
    <source>
        <dbReference type="SAM" id="MobiDB-lite"/>
    </source>
</evidence>
<feature type="compositionally biased region" description="Gly residues" evidence="9">
    <location>
        <begin position="408"/>
        <end position="423"/>
    </location>
</feature>
<dbReference type="SUPFAM" id="SSF50447">
    <property type="entry name" value="Translation proteins"/>
    <property type="match status" value="1"/>
</dbReference>
<feature type="region of interest" description="Disordered" evidence="9">
    <location>
        <begin position="338"/>
        <end position="569"/>
    </location>
</feature>
<feature type="compositionally biased region" description="Gly residues" evidence="9">
    <location>
        <begin position="545"/>
        <end position="562"/>
    </location>
</feature>
<dbReference type="InterPro" id="IPR038664">
    <property type="entry name" value="Gar1/Naf1_Cbf5-bd_sf"/>
</dbReference>
<keyword evidence="4" id="KW-0690">Ribosome biogenesis</keyword>
<dbReference type="Pfam" id="PF04410">
    <property type="entry name" value="Gar1"/>
    <property type="match status" value="1"/>
</dbReference>
<gene>
    <name evidence="10" type="ORF">WJX75_000732</name>
</gene>
<dbReference type="Proteomes" id="UP001491310">
    <property type="component" value="Unassembled WGS sequence"/>
</dbReference>
<evidence type="ECO:0000256" key="5">
    <source>
        <dbReference type="ARBA" id="ARBA00022552"/>
    </source>
</evidence>
<dbReference type="Gene3D" id="2.40.10.230">
    <property type="entry name" value="Probable tRNA pseudouridine synthase domain"/>
    <property type="match status" value="1"/>
</dbReference>
<accession>A0ABR2YW57</accession>
<keyword evidence="7" id="KW-0694">RNA-binding</keyword>
<evidence type="ECO:0000256" key="3">
    <source>
        <dbReference type="ARBA" id="ARBA00021438"/>
    </source>
</evidence>
<reference evidence="10 11" key="1">
    <citation type="journal article" date="2024" name="Nat. Commun.">
        <title>Phylogenomics reveals the evolutionary origins of lichenization in chlorophyte algae.</title>
        <authorList>
            <person name="Puginier C."/>
            <person name="Libourel C."/>
            <person name="Otte J."/>
            <person name="Skaloud P."/>
            <person name="Haon M."/>
            <person name="Grisel S."/>
            <person name="Petersen M."/>
            <person name="Berrin J.G."/>
            <person name="Delaux P.M."/>
            <person name="Dal Grande F."/>
            <person name="Keller J."/>
        </authorList>
    </citation>
    <scope>NUCLEOTIDE SEQUENCE [LARGE SCALE GENOMIC DNA]</scope>
    <source>
        <strain evidence="10 11">SAG 216-7</strain>
    </source>
</reference>
<feature type="compositionally biased region" description="Acidic residues" evidence="9">
    <location>
        <begin position="142"/>
        <end position="151"/>
    </location>
</feature>
<protein>
    <recommendedName>
        <fullName evidence="3">H/ACA ribonucleoprotein complex non-core subunit NAF1</fullName>
    </recommendedName>
</protein>
<dbReference type="InterPro" id="IPR007504">
    <property type="entry name" value="H/ACA_rnp_Gar1/Naf1"/>
</dbReference>
<dbReference type="InterPro" id="IPR040309">
    <property type="entry name" value="Naf1"/>
</dbReference>
<comment type="subcellular location">
    <subcellularLocation>
        <location evidence="1">Nucleus</location>
    </subcellularLocation>
</comment>
<keyword evidence="6" id="KW-0597">Phosphoprotein</keyword>
<feature type="region of interest" description="Disordered" evidence="9">
    <location>
        <begin position="56"/>
        <end position="153"/>
    </location>
</feature>
<dbReference type="PANTHER" id="PTHR31633">
    <property type="entry name" value="H/ACA RIBONUCLEOPROTEIN COMPLEX NON-CORE SUBUNIT NAF1"/>
    <property type="match status" value="1"/>
</dbReference>
<keyword evidence="11" id="KW-1185">Reference proteome</keyword>
<feature type="compositionally biased region" description="Acidic residues" evidence="9">
    <location>
        <begin position="102"/>
        <end position="119"/>
    </location>
</feature>
<organism evidence="10 11">
    <name type="scientific">Coccomyxa subellipsoidea</name>
    <dbReference type="NCBI Taxonomy" id="248742"/>
    <lineage>
        <taxon>Eukaryota</taxon>
        <taxon>Viridiplantae</taxon>
        <taxon>Chlorophyta</taxon>
        <taxon>core chlorophytes</taxon>
        <taxon>Trebouxiophyceae</taxon>
        <taxon>Trebouxiophyceae incertae sedis</taxon>
        <taxon>Coccomyxaceae</taxon>
        <taxon>Coccomyxa</taxon>
    </lineage>
</organism>
<dbReference type="PANTHER" id="PTHR31633:SF1">
    <property type="entry name" value="H_ACA RIBONUCLEOPROTEIN COMPLEX NON-CORE SUBUNIT NAF1"/>
    <property type="match status" value="1"/>
</dbReference>
<keyword evidence="8" id="KW-0539">Nucleus</keyword>
<evidence type="ECO:0000256" key="2">
    <source>
        <dbReference type="ARBA" id="ARBA00009801"/>
    </source>
</evidence>
<comment type="caution">
    <text evidence="10">The sequence shown here is derived from an EMBL/GenBank/DDBJ whole genome shotgun (WGS) entry which is preliminary data.</text>
</comment>